<evidence type="ECO:0000313" key="1">
    <source>
        <dbReference type="EMBL" id="ARJ42165.1"/>
    </source>
</evidence>
<gene>
    <name evidence="1" type="ORF">B1H58_09155</name>
</gene>
<dbReference type="InterPro" id="IPR021308">
    <property type="entry name" value="GfcB"/>
</dbReference>
<dbReference type="KEGG" id="palh:B1H58_09155"/>
<evidence type="ECO:0000313" key="2">
    <source>
        <dbReference type="Proteomes" id="UP000192900"/>
    </source>
</evidence>
<dbReference type="STRING" id="1891675.B1H58_09155"/>
<protein>
    <recommendedName>
        <fullName evidence="3">YjbF family lipoprotein</fullName>
    </recommendedName>
</protein>
<dbReference type="Pfam" id="PF11102">
    <property type="entry name" value="YjbF"/>
    <property type="match status" value="1"/>
</dbReference>
<dbReference type="RefSeq" id="WP_085069607.1">
    <property type="nucleotide sequence ID" value="NZ_CP019706.1"/>
</dbReference>
<dbReference type="Proteomes" id="UP000192900">
    <property type="component" value="Chromosome"/>
</dbReference>
<keyword evidence="2" id="KW-1185">Reference proteome</keyword>
<dbReference type="AlphaFoldDB" id="A0A1W6B500"/>
<dbReference type="EMBL" id="CP019706">
    <property type="protein sequence ID" value="ARJ42165.1"/>
    <property type="molecule type" value="Genomic_DNA"/>
</dbReference>
<organism evidence="1 2">
    <name type="scientific">Pantoea alhagi</name>
    <dbReference type="NCBI Taxonomy" id="1891675"/>
    <lineage>
        <taxon>Bacteria</taxon>
        <taxon>Pseudomonadati</taxon>
        <taxon>Pseudomonadota</taxon>
        <taxon>Gammaproteobacteria</taxon>
        <taxon>Enterobacterales</taxon>
        <taxon>Erwiniaceae</taxon>
        <taxon>Pantoea</taxon>
    </lineage>
</organism>
<dbReference type="Gene3D" id="2.40.360.10">
    <property type="entry name" value="YmcC-like"/>
    <property type="match status" value="1"/>
</dbReference>
<proteinExistence type="predicted"/>
<dbReference type="OrthoDB" id="5591889at2"/>
<dbReference type="PROSITE" id="PS51257">
    <property type="entry name" value="PROKAR_LIPOPROTEIN"/>
    <property type="match status" value="1"/>
</dbReference>
<evidence type="ECO:0008006" key="3">
    <source>
        <dbReference type="Google" id="ProtNLM"/>
    </source>
</evidence>
<dbReference type="SUPFAM" id="SSF159270">
    <property type="entry name" value="YmcC-like"/>
    <property type="match status" value="1"/>
</dbReference>
<dbReference type="InterPro" id="IPR023373">
    <property type="entry name" value="YmcC_sf"/>
</dbReference>
<reference evidence="1 2" key="1">
    <citation type="submission" date="2017-02" db="EMBL/GenBank/DDBJ databases">
        <title>Complete genome sequence of the drought resistance-promoting endophyte Pantoea alhagi LTYR-11Z.</title>
        <authorList>
            <person name="Zhang L."/>
        </authorList>
    </citation>
    <scope>NUCLEOTIDE SEQUENCE [LARGE SCALE GENOMIC DNA]</scope>
    <source>
        <strain evidence="1 2">LTYR-11Z</strain>
    </source>
</reference>
<sequence length="215" mass="23983">MRHIPLLFLCLLLQACTQTQQGLVDTAKLAVMGPDDVTVSDEKIESLPYASMYLRINGGQRIFLVLGYAEQGQQKWVTQDRAMLVTQQGRLVKTLGLSDNLLEVDNLQQDPLAHPLQIREGESWTRIMSWTENGQLRASSATSRFSRGHDEVLTLAGQKIPCRVWHEEVTIAANGTEWKNTFWVDAISGEVRQSAQQVGADTLPVEITILKPAKS</sequence>
<accession>A0A1W6B500</accession>
<name>A0A1W6B500_9GAMM</name>